<dbReference type="PANTHER" id="PTHR22911:SF137">
    <property type="entry name" value="SOLUTE CARRIER FAMILY 35 MEMBER G2-RELATED"/>
    <property type="match status" value="1"/>
</dbReference>
<dbReference type="SUPFAM" id="SSF103481">
    <property type="entry name" value="Multidrug resistance efflux transporter EmrE"/>
    <property type="match status" value="2"/>
</dbReference>
<feature type="domain" description="EamA" evidence="3">
    <location>
        <begin position="156"/>
        <end position="287"/>
    </location>
</feature>
<protein>
    <submittedName>
        <fullName evidence="4">EamA-like transporter family protein</fullName>
    </submittedName>
</protein>
<dbReference type="PANTHER" id="PTHR22911">
    <property type="entry name" value="ACYL-MALONYL CONDENSING ENZYME-RELATED"/>
    <property type="match status" value="1"/>
</dbReference>
<dbReference type="EMBL" id="PVXM01000049">
    <property type="protein sequence ID" value="PRR70152.1"/>
    <property type="molecule type" value="Genomic_DNA"/>
</dbReference>
<evidence type="ECO:0000313" key="5">
    <source>
        <dbReference type="Proteomes" id="UP000238415"/>
    </source>
</evidence>
<evidence type="ECO:0000256" key="1">
    <source>
        <dbReference type="ARBA" id="ARBA00007362"/>
    </source>
</evidence>
<keyword evidence="2" id="KW-0472">Membrane</keyword>
<dbReference type="Pfam" id="PF00892">
    <property type="entry name" value="EamA"/>
    <property type="match status" value="2"/>
</dbReference>
<feature type="transmembrane region" description="Helical" evidence="2">
    <location>
        <begin position="217"/>
        <end position="236"/>
    </location>
</feature>
<dbReference type="OrthoDB" id="9808556at2"/>
<comment type="caution">
    <text evidence="4">The sequence shown here is derived from an EMBL/GenBank/DDBJ whole genome shotgun (WGS) entry which is preliminary data.</text>
</comment>
<keyword evidence="2" id="KW-1133">Transmembrane helix</keyword>
<sequence>MPKQGNTYREIKGAFLAALAAFALGTEGVAAKLAYAGGANILTVLVLRFFMAAAFFWGKMVFKPAGWRLERPTFYHLVALAVGGQALTVLLLFYSFQQIPAAAAILLFYIYPAVVAILAAVWLQETVNRSTVTALIVTFLGLLIILGVPAGDWHPKGVIAALLAALTNGIYMVGQAHMLKRLAPGTFNAYMTLIVGATFLGLALLTGSLDLAVSLQAFLAIAVLALITTVLAFTAMAGSIQYIGAQRAAIICTLEPVFTAVLSGLILGEKLLPVQILGGAFIIFGVLWQQLAGAE</sequence>
<feature type="transmembrane region" description="Helical" evidence="2">
    <location>
        <begin position="274"/>
        <end position="292"/>
    </location>
</feature>
<feature type="transmembrane region" description="Helical" evidence="2">
    <location>
        <begin position="248"/>
        <end position="268"/>
    </location>
</feature>
<organism evidence="4 5">
    <name type="scientific">Neomoorella humiferrea</name>
    <dbReference type="NCBI Taxonomy" id="676965"/>
    <lineage>
        <taxon>Bacteria</taxon>
        <taxon>Bacillati</taxon>
        <taxon>Bacillota</taxon>
        <taxon>Clostridia</taxon>
        <taxon>Neomoorellales</taxon>
        <taxon>Neomoorellaceae</taxon>
        <taxon>Neomoorella</taxon>
    </lineage>
</organism>
<evidence type="ECO:0000259" key="3">
    <source>
        <dbReference type="Pfam" id="PF00892"/>
    </source>
</evidence>
<gene>
    <name evidence="4" type="ORF">MOHU_19430</name>
</gene>
<feature type="transmembrane region" description="Helical" evidence="2">
    <location>
        <begin position="74"/>
        <end position="96"/>
    </location>
</feature>
<feature type="transmembrane region" description="Helical" evidence="2">
    <location>
        <begin position="130"/>
        <end position="151"/>
    </location>
</feature>
<dbReference type="GO" id="GO:0016020">
    <property type="term" value="C:membrane"/>
    <property type="evidence" value="ECO:0007669"/>
    <property type="project" value="InterPro"/>
</dbReference>
<feature type="transmembrane region" description="Helical" evidence="2">
    <location>
        <begin position="157"/>
        <end position="174"/>
    </location>
</feature>
<name>A0A2T0AN22_9FIRM</name>
<dbReference type="InterPro" id="IPR037185">
    <property type="entry name" value="EmrE-like"/>
</dbReference>
<dbReference type="Proteomes" id="UP000238415">
    <property type="component" value="Unassembled WGS sequence"/>
</dbReference>
<accession>A0A2T0AN22</accession>
<keyword evidence="5" id="KW-1185">Reference proteome</keyword>
<evidence type="ECO:0000256" key="2">
    <source>
        <dbReference type="SAM" id="Phobius"/>
    </source>
</evidence>
<feature type="transmembrane region" description="Helical" evidence="2">
    <location>
        <begin position="40"/>
        <end position="62"/>
    </location>
</feature>
<comment type="similarity">
    <text evidence="1">Belongs to the EamA transporter family.</text>
</comment>
<dbReference type="RefSeq" id="WP_106005878.1">
    <property type="nucleotide sequence ID" value="NZ_CP136419.1"/>
</dbReference>
<feature type="transmembrane region" description="Helical" evidence="2">
    <location>
        <begin position="186"/>
        <end position="205"/>
    </location>
</feature>
<reference evidence="4 5" key="1">
    <citation type="submission" date="2018-03" db="EMBL/GenBank/DDBJ databases">
        <title>Genome sequence of Moorella humiferrea DSM 23265.</title>
        <authorList>
            <person name="Poehlein A."/>
            <person name="Daniel R."/>
        </authorList>
    </citation>
    <scope>NUCLEOTIDE SEQUENCE [LARGE SCALE GENOMIC DNA]</scope>
    <source>
        <strain evidence="4 5">DSM 23265</strain>
    </source>
</reference>
<feature type="transmembrane region" description="Helical" evidence="2">
    <location>
        <begin position="102"/>
        <end position="123"/>
    </location>
</feature>
<proteinExistence type="inferred from homology"/>
<dbReference type="AlphaFoldDB" id="A0A2T0AN22"/>
<evidence type="ECO:0000313" key="4">
    <source>
        <dbReference type="EMBL" id="PRR70152.1"/>
    </source>
</evidence>
<keyword evidence="2" id="KW-0812">Transmembrane</keyword>
<dbReference type="InterPro" id="IPR000620">
    <property type="entry name" value="EamA_dom"/>
</dbReference>
<feature type="domain" description="EamA" evidence="3">
    <location>
        <begin position="12"/>
        <end position="146"/>
    </location>
</feature>